<evidence type="ECO:0000313" key="4">
    <source>
        <dbReference type="EMBL" id="KAK5624999.1"/>
    </source>
</evidence>
<comment type="caution">
    <text evidence="4">The sequence shown here is derived from an EMBL/GenBank/DDBJ whole genome shotgun (WGS) entry which is preliminary data.</text>
</comment>
<feature type="domain" description="DUF7791" evidence="3">
    <location>
        <begin position="343"/>
        <end position="482"/>
    </location>
</feature>
<organism evidence="4 5">
    <name type="scientific">Xylaria bambusicola</name>
    <dbReference type="NCBI Taxonomy" id="326684"/>
    <lineage>
        <taxon>Eukaryota</taxon>
        <taxon>Fungi</taxon>
        <taxon>Dikarya</taxon>
        <taxon>Ascomycota</taxon>
        <taxon>Pezizomycotina</taxon>
        <taxon>Sordariomycetes</taxon>
        <taxon>Xylariomycetidae</taxon>
        <taxon>Xylariales</taxon>
        <taxon>Xylariaceae</taxon>
        <taxon>Xylaria</taxon>
    </lineage>
</organism>
<dbReference type="Pfam" id="PF24883">
    <property type="entry name" value="NPHP3_N"/>
    <property type="match status" value="1"/>
</dbReference>
<dbReference type="PANTHER" id="PTHR10039:SF5">
    <property type="entry name" value="NACHT DOMAIN-CONTAINING PROTEIN"/>
    <property type="match status" value="1"/>
</dbReference>
<evidence type="ECO:0000256" key="1">
    <source>
        <dbReference type="ARBA" id="ARBA00022737"/>
    </source>
</evidence>
<evidence type="ECO:0000313" key="5">
    <source>
        <dbReference type="Proteomes" id="UP001305414"/>
    </source>
</evidence>
<dbReference type="InterPro" id="IPR027417">
    <property type="entry name" value="P-loop_NTPase"/>
</dbReference>
<evidence type="ECO:0000259" key="3">
    <source>
        <dbReference type="Pfam" id="PF25053"/>
    </source>
</evidence>
<accession>A0AAN7UAA9</accession>
<dbReference type="SUPFAM" id="SSF52540">
    <property type="entry name" value="P-loop containing nucleoside triphosphate hydrolases"/>
    <property type="match status" value="1"/>
</dbReference>
<gene>
    <name evidence="4" type="ORF">RRF57_000715</name>
</gene>
<evidence type="ECO:0008006" key="6">
    <source>
        <dbReference type="Google" id="ProtNLM"/>
    </source>
</evidence>
<feature type="domain" description="Nephrocystin 3-like N-terminal" evidence="2">
    <location>
        <begin position="55"/>
        <end position="233"/>
    </location>
</feature>
<dbReference type="AlphaFoldDB" id="A0AAN7UAA9"/>
<dbReference type="Gene3D" id="3.40.50.300">
    <property type="entry name" value="P-loop containing nucleotide triphosphate hydrolases"/>
    <property type="match status" value="1"/>
</dbReference>
<dbReference type="Pfam" id="PF25053">
    <property type="entry name" value="DUF7791"/>
    <property type="match status" value="1"/>
</dbReference>
<reference evidence="4 5" key="1">
    <citation type="submission" date="2023-10" db="EMBL/GenBank/DDBJ databases">
        <title>Draft genome sequence of Xylaria bambusicola isolate GMP-LS, the root and basal stem rot pathogen of sugarcane in Indonesia.</title>
        <authorList>
            <person name="Selvaraj P."/>
            <person name="Muralishankar V."/>
            <person name="Muruganantham S."/>
            <person name="Sp S."/>
            <person name="Haryani S."/>
            <person name="Lau K.J.X."/>
            <person name="Naqvi N.I."/>
        </authorList>
    </citation>
    <scope>NUCLEOTIDE SEQUENCE [LARGE SCALE GENOMIC DNA]</scope>
    <source>
        <strain evidence="4">GMP-LS</strain>
    </source>
</reference>
<dbReference type="EMBL" id="JAWHQM010000002">
    <property type="protein sequence ID" value="KAK5624999.1"/>
    <property type="molecule type" value="Genomic_DNA"/>
</dbReference>
<dbReference type="InterPro" id="IPR056693">
    <property type="entry name" value="DUF7791"/>
</dbReference>
<dbReference type="Proteomes" id="UP001305414">
    <property type="component" value="Unassembled WGS sequence"/>
</dbReference>
<sequence>MQEKAEEDITSVLSLVNAIRDEAADVQNQQKILKSLRYPEMEVRHKSIKAAHAKTFEWILDDHTFAKWLENGEGIYWIRGKAGSGKSTIMRFLVENSKTSKLLSAWAGQRKLVLASYFFWKSGTSMQKSLNGLLRTLLFQVLRQIPPLIEKLFPLKWKERDLSIDPFSDDEIIRAIKALPLETSLPIRFCFFIDGLDEYTMGAERYYGDFQEPTQMLKALCASSVIKICVSSRPWTPFERAFGSSPNKLQLENLTRSDIRAFVVDKLECDRHFRELASVDSRCKIFCEEIVLKAQGVFLWVYLVIQSLLNGASALDDFDDLQRRLDSTPADLEDYFKHMLQTIEPAYWEQTAHILQVTADARSPLPLLVYDFLDHEKQNPNYAIKLSASDALDLDIEKIVKKTKIRLDARCRDLLEVYYDFTFDSVLFGSCYVQFSHRTVRDFFMETDFLVELMKTHQVDFDSLISLCRMMLAFVKVLDAYRRPILLGWFYHLMEYVRSIEKEFIEKDGSTMRPSSINASRLSIAHELLDGLDLAGTYGDRHEWGVVHLKGTEYREHGPGTMLACAVEEGLLLYVKAKLDTNLQSVGQRTGRSLLDCALRPPSDKSQYQTGLKPASIALVDLILSKGADPNEEMDTPEGATPWSLFLMRCTIRDYPRTFHDAELYQILHLMISYGADWRLLRGLNGRRLGHIVIQDGQFMVHDSYDTELSTQAVTSLNALLASKRSEDDVLSLWQTRAWLLFLFVLECVVTYLHLFGYLEGCSGIEDTSTQLSKSQQVVFILLALPWVKLTWHELKGLY</sequence>
<name>A0AAN7UAA9_9PEZI</name>
<keyword evidence="5" id="KW-1185">Reference proteome</keyword>
<protein>
    <recommendedName>
        <fullName evidence="6">NACHT domain-containing protein</fullName>
    </recommendedName>
</protein>
<proteinExistence type="predicted"/>
<dbReference type="InterPro" id="IPR056884">
    <property type="entry name" value="NPHP3-like_N"/>
</dbReference>
<dbReference type="PANTHER" id="PTHR10039">
    <property type="entry name" value="AMELOGENIN"/>
    <property type="match status" value="1"/>
</dbReference>
<evidence type="ECO:0000259" key="2">
    <source>
        <dbReference type="Pfam" id="PF24883"/>
    </source>
</evidence>
<keyword evidence="1" id="KW-0677">Repeat</keyword>